<feature type="region of interest" description="Disordered" evidence="1">
    <location>
        <begin position="205"/>
        <end position="236"/>
    </location>
</feature>
<dbReference type="RefSeq" id="WP_004080555.1">
    <property type="nucleotide sequence ID" value="NZ_VIRB01000136.1"/>
</dbReference>
<evidence type="ECO:0000313" key="3">
    <source>
        <dbReference type="Proteomes" id="UP000474104"/>
    </source>
</evidence>
<evidence type="ECO:0000313" key="2">
    <source>
        <dbReference type="EMBL" id="NDO71356.1"/>
    </source>
</evidence>
<comment type="caution">
    <text evidence="2">The sequence shown here is derived from an EMBL/GenBank/DDBJ whole genome shotgun (WGS) entry which is preliminary data.</text>
</comment>
<dbReference type="EMBL" id="VIRB01000136">
    <property type="protein sequence ID" value="NDO71356.1"/>
    <property type="molecule type" value="Genomic_DNA"/>
</dbReference>
<gene>
    <name evidence="2" type="ORF">FMM80_22985</name>
</gene>
<dbReference type="AlphaFoldDB" id="A0A9X5CBJ1"/>
<evidence type="ECO:0000256" key="1">
    <source>
        <dbReference type="SAM" id="MobiDB-lite"/>
    </source>
</evidence>
<accession>A0A9X5CBJ1</accession>
<dbReference type="Proteomes" id="UP000474104">
    <property type="component" value="Unassembled WGS sequence"/>
</dbReference>
<proteinExistence type="predicted"/>
<dbReference type="InterPro" id="IPR012441">
    <property type="entry name" value="DUF1643"/>
</dbReference>
<dbReference type="Pfam" id="PF07799">
    <property type="entry name" value="DUF1643"/>
    <property type="match status" value="1"/>
</dbReference>
<protein>
    <submittedName>
        <fullName evidence="2">DUF1643 domain-containing protein</fullName>
    </submittedName>
</protein>
<name>A0A9X5CBJ1_9FIRM</name>
<organism evidence="2 3">
    <name type="scientific">Schaedlerella arabinosiphila</name>
    <dbReference type="NCBI Taxonomy" id="2044587"/>
    <lineage>
        <taxon>Bacteria</taxon>
        <taxon>Bacillati</taxon>
        <taxon>Bacillota</taxon>
        <taxon>Clostridia</taxon>
        <taxon>Lachnospirales</taxon>
        <taxon>Lachnospiraceae</taxon>
        <taxon>Schaedlerella</taxon>
    </lineage>
</organism>
<reference evidence="2 3" key="1">
    <citation type="submission" date="2019-07" db="EMBL/GenBank/DDBJ databases">
        <title>Draft genome sequences of 15 bacterial species constituting the stable defined intestinal microbiota of the GM15 gnotobiotic mouse model.</title>
        <authorList>
            <person name="Elie C."/>
            <person name="Mathieu A."/>
            <person name="Saliou A."/>
            <person name="Darnaud M."/>
            <person name="Leulier F."/>
            <person name="Tamellini A."/>
        </authorList>
    </citation>
    <scope>NUCLEOTIDE SEQUENCE [LARGE SCALE GENOMIC DNA]</scope>
    <source>
        <strain evidence="3">ASF 502</strain>
    </source>
</reference>
<dbReference type="OrthoDB" id="2049985at2"/>
<sequence length="236" mass="26869">MENLVKTQVSVKTEILASKDRTKTFSITKEIDGIEGGGHAYFILLYPTRTADNAYIEDSTNNHLLNHLNDLGLKSYTIINLFSKVTQSRLSLSGLEIDEDNMKYIQEQVFAKSKNDSKVIIAWGNTQQNSPVIMKSKQRILTLWERERPSEPLYQLTADGLTKENLGTHPLYMGIRYSQACWKLASYPHKRILKEIGAQIEARENRLKDSALKPAPKNIESKSTAKVAKRRDERSN</sequence>